<accession>A0A1J7C0R6</accession>
<feature type="transmembrane region" description="Helical" evidence="8">
    <location>
        <begin position="276"/>
        <end position="298"/>
    </location>
</feature>
<feature type="transmembrane region" description="Helical" evidence="8">
    <location>
        <begin position="174"/>
        <end position="191"/>
    </location>
</feature>
<dbReference type="OrthoDB" id="5318634at2"/>
<comment type="subcellular location">
    <subcellularLocation>
        <location evidence="1">Cell membrane</location>
        <topology evidence="1">Multi-pass membrane protein</topology>
    </subcellularLocation>
</comment>
<dbReference type="Proteomes" id="UP000243342">
    <property type="component" value="Unassembled WGS sequence"/>
</dbReference>
<feature type="transmembrane region" description="Helical" evidence="8">
    <location>
        <begin position="310"/>
        <end position="331"/>
    </location>
</feature>
<dbReference type="GO" id="GO:0005886">
    <property type="term" value="C:plasma membrane"/>
    <property type="evidence" value="ECO:0007669"/>
    <property type="project" value="UniProtKB-SubCell"/>
</dbReference>
<dbReference type="GO" id="GO:0009103">
    <property type="term" value="P:lipopolysaccharide biosynthetic process"/>
    <property type="evidence" value="ECO:0007669"/>
    <property type="project" value="UniProtKB-ARBA"/>
</dbReference>
<keyword evidence="5 8" id="KW-0812">Transmembrane</keyword>
<keyword evidence="4" id="KW-0808">Transferase</keyword>
<evidence type="ECO:0000313" key="10">
    <source>
        <dbReference type="Proteomes" id="UP000243342"/>
    </source>
</evidence>
<reference evidence="9 10" key="1">
    <citation type="submission" date="2016-10" db="EMBL/GenBank/DDBJ databases">
        <title>Genome sequence of Streptomyces gilvigriseus MUSC 26.</title>
        <authorList>
            <person name="Lee L.-H."/>
            <person name="Ser H.-L."/>
        </authorList>
    </citation>
    <scope>NUCLEOTIDE SEQUENCE [LARGE SCALE GENOMIC DNA]</scope>
    <source>
        <strain evidence="9 10">MUSC 26</strain>
    </source>
</reference>
<dbReference type="GO" id="GO:0016763">
    <property type="term" value="F:pentosyltransferase activity"/>
    <property type="evidence" value="ECO:0007669"/>
    <property type="project" value="TreeGrafter"/>
</dbReference>
<evidence type="ECO:0000256" key="4">
    <source>
        <dbReference type="ARBA" id="ARBA00022679"/>
    </source>
</evidence>
<feature type="transmembrane region" description="Helical" evidence="8">
    <location>
        <begin position="106"/>
        <end position="124"/>
    </location>
</feature>
<dbReference type="PANTHER" id="PTHR33908">
    <property type="entry name" value="MANNOSYLTRANSFERASE YKCB-RELATED"/>
    <property type="match status" value="1"/>
</dbReference>
<proteinExistence type="predicted"/>
<keyword evidence="7 8" id="KW-0472">Membrane</keyword>
<gene>
    <name evidence="9" type="ORF">BIV57_00175</name>
</gene>
<evidence type="ECO:0008006" key="11">
    <source>
        <dbReference type="Google" id="ProtNLM"/>
    </source>
</evidence>
<keyword evidence="10" id="KW-1185">Reference proteome</keyword>
<dbReference type="STRING" id="1428644.BIV57_00175"/>
<comment type="caution">
    <text evidence="9">The sequence shown here is derived from an EMBL/GenBank/DDBJ whole genome shotgun (WGS) entry which is preliminary data.</text>
</comment>
<evidence type="ECO:0000256" key="8">
    <source>
        <dbReference type="SAM" id="Phobius"/>
    </source>
</evidence>
<evidence type="ECO:0000313" key="9">
    <source>
        <dbReference type="EMBL" id="OIV39305.1"/>
    </source>
</evidence>
<feature type="transmembrane region" description="Helical" evidence="8">
    <location>
        <begin position="251"/>
        <end position="270"/>
    </location>
</feature>
<dbReference type="EMBL" id="MLCF01000002">
    <property type="protein sequence ID" value="OIV39305.1"/>
    <property type="molecule type" value="Genomic_DNA"/>
</dbReference>
<sequence>MDESYTYASIHRSYRELWGMLGTVDAVHGAYYLAMRTLALATGTLGEVESTMLLMRAVSVAALVAATAGTAAIGSRLGSRRIGLAAGLAYAASPLATGYGQEARSYALVTAGAVVAVLLLCRAVERPHSTGRWGALAAATCATVTLHIFSITILAVMAAALASSRAGRRVWRPWLITAATTVAVALPLILLSQAEAAQVGWIHPPSWADIAHLTSAFAGAGRPALIFTLGCAAVGTTLAPHRRPGALSLRAVALNWCLLPPALLLAASWLTPVYQLRYVLLALPGLALLVGAGAVGGAERIQAGLQHLPGVRLPSALPLAAIGAAIVALHVPQQAGVRVPDYRDVDVRAVAATVARQAQRGDAALFISDRMRLAELDYPQAFAHLADVQLAVSPARSDTLTGYSRPISRLQPVWHRYRRVLVIDMDPRWRNPAADRPIYTALTANDYAQQSVTRVLGAHVRVFHACRFAERTKTADCHDRAGR</sequence>
<feature type="transmembrane region" description="Helical" evidence="8">
    <location>
        <begin position="136"/>
        <end position="162"/>
    </location>
</feature>
<dbReference type="InterPro" id="IPR050297">
    <property type="entry name" value="LipidA_mod_glycosyltrf_83"/>
</dbReference>
<protein>
    <recommendedName>
        <fullName evidence="11">Glycosyltransferase RgtA/B/C/D-like domain-containing protein</fullName>
    </recommendedName>
</protein>
<dbReference type="RefSeq" id="WP_071654503.1">
    <property type="nucleotide sequence ID" value="NZ_MLCF01000002.1"/>
</dbReference>
<feature type="transmembrane region" description="Helical" evidence="8">
    <location>
        <begin position="82"/>
        <end position="100"/>
    </location>
</feature>
<organism evidence="9 10">
    <name type="scientific">Mangrovactinospora gilvigrisea</name>
    <dbReference type="NCBI Taxonomy" id="1428644"/>
    <lineage>
        <taxon>Bacteria</taxon>
        <taxon>Bacillati</taxon>
        <taxon>Actinomycetota</taxon>
        <taxon>Actinomycetes</taxon>
        <taxon>Kitasatosporales</taxon>
        <taxon>Streptomycetaceae</taxon>
        <taxon>Mangrovactinospora</taxon>
    </lineage>
</organism>
<feature type="transmembrane region" description="Helical" evidence="8">
    <location>
        <begin position="54"/>
        <end position="75"/>
    </location>
</feature>
<evidence type="ECO:0000256" key="7">
    <source>
        <dbReference type="ARBA" id="ARBA00023136"/>
    </source>
</evidence>
<feature type="transmembrane region" description="Helical" evidence="8">
    <location>
        <begin position="17"/>
        <end position="34"/>
    </location>
</feature>
<evidence type="ECO:0000256" key="1">
    <source>
        <dbReference type="ARBA" id="ARBA00004651"/>
    </source>
</evidence>
<keyword evidence="6 8" id="KW-1133">Transmembrane helix</keyword>
<evidence type="ECO:0000256" key="5">
    <source>
        <dbReference type="ARBA" id="ARBA00022692"/>
    </source>
</evidence>
<evidence type="ECO:0000256" key="2">
    <source>
        <dbReference type="ARBA" id="ARBA00022475"/>
    </source>
</evidence>
<name>A0A1J7C0R6_9ACTN</name>
<evidence type="ECO:0000256" key="3">
    <source>
        <dbReference type="ARBA" id="ARBA00022676"/>
    </source>
</evidence>
<keyword evidence="2" id="KW-1003">Cell membrane</keyword>
<evidence type="ECO:0000256" key="6">
    <source>
        <dbReference type="ARBA" id="ARBA00022989"/>
    </source>
</evidence>
<keyword evidence="3" id="KW-0328">Glycosyltransferase</keyword>
<dbReference type="AlphaFoldDB" id="A0A1J7C0R6"/>
<dbReference type="PANTHER" id="PTHR33908:SF11">
    <property type="entry name" value="MEMBRANE PROTEIN"/>
    <property type="match status" value="1"/>
</dbReference>